<feature type="domain" description="Aminoglycoside phosphotransferase" evidence="1">
    <location>
        <begin position="67"/>
        <end position="231"/>
    </location>
</feature>
<dbReference type="Gene3D" id="3.90.1200.10">
    <property type="match status" value="1"/>
</dbReference>
<dbReference type="EMBL" id="JAVDYF010000001">
    <property type="protein sequence ID" value="MDR7354665.1"/>
    <property type="molecule type" value="Genomic_DNA"/>
</dbReference>
<evidence type="ECO:0000313" key="2">
    <source>
        <dbReference type="EMBL" id="MDR7354665.1"/>
    </source>
</evidence>
<protein>
    <submittedName>
        <fullName evidence="2">Macrolide phosphotransferase</fullName>
    </submittedName>
</protein>
<name>A0ABU2B7S8_9CORY</name>
<sequence>MIEDNQAVDALQLWGLTETPVREHSGLNKHTWKAATGYWLAADTPAAFDLWYTVEEILRQPELKYLELPRAVPTKNGDNLAQFRGYLWRLTTSVEGRQPDPTSVEDLDSVAVGLAQLHAAMAQLPQKFGAHGISTLTVINHARDLVSKGLLPFNKKETETILAGISLFEQADTADECYQLIHGDPSYPNLRLAKTGELNGIIDWEGVRWDSPLHDLAVVGQTVLYRSGWADKNAGLQRLLDTYANAGGHKYSVHQLLVSILSIKFGSIAHHGQKLLDGRGDRALVRSQAEKIAIVCRLLSQ</sequence>
<proteinExistence type="predicted"/>
<reference evidence="2 3" key="1">
    <citation type="submission" date="2023-07" db="EMBL/GenBank/DDBJ databases">
        <title>Sequencing the genomes of 1000 actinobacteria strains.</title>
        <authorList>
            <person name="Klenk H.-P."/>
        </authorList>
    </citation>
    <scope>NUCLEOTIDE SEQUENCE [LARGE SCALE GENOMIC DNA]</scope>
    <source>
        <strain evidence="2 3">DSM 44508</strain>
    </source>
</reference>
<keyword evidence="3" id="KW-1185">Reference proteome</keyword>
<dbReference type="Proteomes" id="UP001183619">
    <property type="component" value="Unassembled WGS sequence"/>
</dbReference>
<dbReference type="Pfam" id="PF01636">
    <property type="entry name" value="APH"/>
    <property type="match status" value="1"/>
</dbReference>
<dbReference type="SUPFAM" id="SSF56112">
    <property type="entry name" value="Protein kinase-like (PK-like)"/>
    <property type="match status" value="1"/>
</dbReference>
<gene>
    <name evidence="2" type="ORF">J2S37_001203</name>
</gene>
<evidence type="ECO:0000259" key="1">
    <source>
        <dbReference type="Pfam" id="PF01636"/>
    </source>
</evidence>
<comment type="caution">
    <text evidence="2">The sequence shown here is derived from an EMBL/GenBank/DDBJ whole genome shotgun (WGS) entry which is preliminary data.</text>
</comment>
<organism evidence="2 3">
    <name type="scientific">Corynebacterium felinum</name>
    <dbReference type="NCBI Taxonomy" id="131318"/>
    <lineage>
        <taxon>Bacteria</taxon>
        <taxon>Bacillati</taxon>
        <taxon>Actinomycetota</taxon>
        <taxon>Actinomycetes</taxon>
        <taxon>Mycobacteriales</taxon>
        <taxon>Corynebacteriaceae</taxon>
        <taxon>Corynebacterium</taxon>
    </lineage>
</organism>
<dbReference type="InterPro" id="IPR002575">
    <property type="entry name" value="Aminoglycoside_PTrfase"/>
</dbReference>
<dbReference type="InterPro" id="IPR011009">
    <property type="entry name" value="Kinase-like_dom_sf"/>
</dbReference>
<dbReference type="RefSeq" id="WP_277105134.1">
    <property type="nucleotide sequence ID" value="NZ_BAAAJS010000005.1"/>
</dbReference>
<accession>A0ABU2B7S8</accession>
<evidence type="ECO:0000313" key="3">
    <source>
        <dbReference type="Proteomes" id="UP001183619"/>
    </source>
</evidence>